<evidence type="ECO:0000313" key="6">
    <source>
        <dbReference type="EMBL" id="MBB4755137.1"/>
    </source>
</evidence>
<feature type="domain" description="RecF/RecN/SMC N-terminal" evidence="4">
    <location>
        <begin position="63"/>
        <end position="652"/>
    </location>
</feature>
<organism evidence="6 7">
    <name type="scientific">Actinoplanes lobatus</name>
    <dbReference type="NCBI Taxonomy" id="113568"/>
    <lineage>
        <taxon>Bacteria</taxon>
        <taxon>Bacillati</taxon>
        <taxon>Actinomycetota</taxon>
        <taxon>Actinomycetes</taxon>
        <taxon>Micromonosporales</taxon>
        <taxon>Micromonosporaceae</taxon>
        <taxon>Actinoplanes</taxon>
    </lineage>
</organism>
<evidence type="ECO:0000256" key="3">
    <source>
        <dbReference type="ARBA" id="ARBA00013368"/>
    </source>
</evidence>
<evidence type="ECO:0000259" key="4">
    <source>
        <dbReference type="Pfam" id="PF02463"/>
    </source>
</evidence>
<dbReference type="Proteomes" id="UP000631312">
    <property type="component" value="Unassembled WGS sequence"/>
</dbReference>
<protein>
    <recommendedName>
        <fullName evidence="3">Nuclease SbcCD subunit C</fullName>
    </recommendedName>
</protein>
<dbReference type="Pfam" id="PF02463">
    <property type="entry name" value="SMC_N"/>
    <property type="match status" value="1"/>
</dbReference>
<dbReference type="SUPFAM" id="SSF52540">
    <property type="entry name" value="P-loop containing nucleoside triphosphate hydrolases"/>
    <property type="match status" value="1"/>
</dbReference>
<dbReference type="EMBL" id="BOMP01000161">
    <property type="protein sequence ID" value="GIE45382.1"/>
    <property type="molecule type" value="Genomic_DNA"/>
</dbReference>
<dbReference type="PANTHER" id="PTHR32114:SF2">
    <property type="entry name" value="ABC TRANSPORTER ABCH.3"/>
    <property type="match status" value="1"/>
</dbReference>
<evidence type="ECO:0000313" key="8">
    <source>
        <dbReference type="Proteomes" id="UP000631312"/>
    </source>
</evidence>
<keyword evidence="8" id="KW-1185">Reference proteome</keyword>
<sequence length="810" mass="89150">MSTKHALLEHLFDRLAEQHTPDQAAETVLGAYAGERQLRAVLEGAPADLPERDSPVAEQRHVYLDRITVAGFRGIGAKATLHLTAQPGLTLVIGRNGSGKSSFAEAVELSLTGDSKRWAENNRIFREGWRNLHSPSQAAIELTARFDGDPEPVRLRRHWRDDDTEPGQANVEIRHGNHRYADIDELGWRQPLEAYRPLLTANDLGRLISSRPSDLFDALAPLLAIEPVTDADNLLKRLRRELDTQVRAVSDRRKNLRQLLNGIDDDRARIAAKLLASTRPDLDAVDDLLAGIDDSDPETTAYRRLTALPELPALAEVTEAADRLTAAARQLRETPATGTAEALARLLEAAADHYDTHGDGPCPLCHRGTLDESWRTDTAERLAAVRRDAAARDEAGRALTTARRAVTALPVGPAVPTNLPGSFPAEPRERLHATWTAWAGLIADADPDAVAVHLTSTYPNLIAAVAAVREAAVDWLRNRHDQWRDVAAQLQQWLVEAHEARVHEAPLAWLKEAIDWYKPVIENLRAQQLAPFAARSQQIWEELRQESNVELAGMKLDGTSTRRRVAFPATVDGTATSAMSVMSQGEMQALGLAVFLPRASADASPFRFLIIDDPVQSMDPAKVDGLARVLADLAATRQIVVFTHDDRLPEAVRRLELDATIWEVTRRENSTVEIRKNIDPVERYLDDAKALARTEDMPMPIRTPVVVTYCRSALEARCHQIIRARRIGRGENHRDVDALLATARTTTQVAALALFDDVTAGGQVLGRLNNAHGPWAADALRACKEGAHGAAVADPEQLVTDVARLVARLK</sequence>
<dbReference type="Gene3D" id="3.40.50.300">
    <property type="entry name" value="P-loop containing nucleotide triphosphate hydrolases"/>
    <property type="match status" value="2"/>
</dbReference>
<dbReference type="RefSeq" id="WP_188126585.1">
    <property type="nucleotide sequence ID" value="NZ_BOMP01000161.1"/>
</dbReference>
<dbReference type="Proteomes" id="UP000590511">
    <property type="component" value="Unassembled WGS sequence"/>
</dbReference>
<dbReference type="CDD" id="cd00267">
    <property type="entry name" value="ABC_ATPase"/>
    <property type="match status" value="1"/>
</dbReference>
<gene>
    <name evidence="5" type="ORF">Alo02nite_82800</name>
    <name evidence="6" type="ORF">BJ964_009298</name>
</gene>
<accession>A0A7W7HRH7</accession>
<dbReference type="InterPro" id="IPR003395">
    <property type="entry name" value="RecF/RecN/SMC_N"/>
</dbReference>
<comment type="similarity">
    <text evidence="1">Belongs to the SMC family. SbcC subfamily.</text>
</comment>
<evidence type="ECO:0000256" key="2">
    <source>
        <dbReference type="ARBA" id="ARBA00011322"/>
    </source>
</evidence>
<dbReference type="InterPro" id="IPR027417">
    <property type="entry name" value="P-loop_NTPase"/>
</dbReference>
<reference evidence="6 7" key="1">
    <citation type="submission" date="2020-08" db="EMBL/GenBank/DDBJ databases">
        <title>Sequencing the genomes of 1000 actinobacteria strains.</title>
        <authorList>
            <person name="Klenk H.-P."/>
        </authorList>
    </citation>
    <scope>NUCLEOTIDE SEQUENCE [LARGE SCALE GENOMIC DNA]</scope>
    <source>
        <strain evidence="6 7">DSM 43150</strain>
    </source>
</reference>
<dbReference type="PANTHER" id="PTHR32114">
    <property type="entry name" value="ABC TRANSPORTER ABCH.3"/>
    <property type="match status" value="1"/>
</dbReference>
<reference evidence="5 8" key="2">
    <citation type="submission" date="2021-01" db="EMBL/GenBank/DDBJ databases">
        <title>Whole genome shotgun sequence of Actinoplanes lobatus NBRC 12513.</title>
        <authorList>
            <person name="Komaki H."/>
            <person name="Tamura T."/>
        </authorList>
    </citation>
    <scope>NUCLEOTIDE SEQUENCE [LARGE SCALE GENOMIC DNA]</scope>
    <source>
        <strain evidence="5 8">NBRC 12513</strain>
    </source>
</reference>
<evidence type="ECO:0000313" key="7">
    <source>
        <dbReference type="Proteomes" id="UP000590511"/>
    </source>
</evidence>
<dbReference type="EMBL" id="JACHNC010000001">
    <property type="protein sequence ID" value="MBB4755137.1"/>
    <property type="molecule type" value="Genomic_DNA"/>
</dbReference>
<comment type="caution">
    <text evidence="6">The sequence shown here is derived from an EMBL/GenBank/DDBJ whole genome shotgun (WGS) entry which is preliminary data.</text>
</comment>
<name>A0A7W7HRH7_9ACTN</name>
<comment type="subunit">
    <text evidence="2">Heterodimer of SbcC and SbcD.</text>
</comment>
<proteinExistence type="inferred from homology"/>
<evidence type="ECO:0000256" key="1">
    <source>
        <dbReference type="ARBA" id="ARBA00006930"/>
    </source>
</evidence>
<dbReference type="AlphaFoldDB" id="A0A7W7HRH7"/>
<evidence type="ECO:0000313" key="5">
    <source>
        <dbReference type="EMBL" id="GIE45382.1"/>
    </source>
</evidence>